<evidence type="ECO:0000313" key="2">
    <source>
        <dbReference type="EMBL" id="KAJ8068638.1"/>
    </source>
</evidence>
<evidence type="ECO:0000313" key="3">
    <source>
        <dbReference type="Proteomes" id="UP001152300"/>
    </source>
</evidence>
<name>A0A9X0AWV0_9HELO</name>
<reference evidence="2" key="1">
    <citation type="submission" date="2022-11" db="EMBL/GenBank/DDBJ databases">
        <title>Genome Resource of Sclerotinia nivalis Strain SnTB1, a Plant Pathogen Isolated from American Ginseng.</title>
        <authorList>
            <person name="Fan S."/>
        </authorList>
    </citation>
    <scope>NUCLEOTIDE SEQUENCE</scope>
    <source>
        <strain evidence="2">SnTB1</strain>
    </source>
</reference>
<feature type="chain" id="PRO_5040757371" evidence="1">
    <location>
        <begin position="22"/>
        <end position="70"/>
    </location>
</feature>
<sequence>MAVILLFIYALYLFFEVKTHAADFMEPSRKAEMRSSRGRLPRGALQKELARAGAIGAAIGRAHLPERPPQ</sequence>
<dbReference type="EMBL" id="JAPEIS010000002">
    <property type="protein sequence ID" value="KAJ8068638.1"/>
    <property type="molecule type" value="Genomic_DNA"/>
</dbReference>
<organism evidence="2 3">
    <name type="scientific">Sclerotinia nivalis</name>
    <dbReference type="NCBI Taxonomy" id="352851"/>
    <lineage>
        <taxon>Eukaryota</taxon>
        <taxon>Fungi</taxon>
        <taxon>Dikarya</taxon>
        <taxon>Ascomycota</taxon>
        <taxon>Pezizomycotina</taxon>
        <taxon>Leotiomycetes</taxon>
        <taxon>Helotiales</taxon>
        <taxon>Sclerotiniaceae</taxon>
        <taxon>Sclerotinia</taxon>
    </lineage>
</organism>
<comment type="caution">
    <text evidence="2">The sequence shown here is derived from an EMBL/GenBank/DDBJ whole genome shotgun (WGS) entry which is preliminary data.</text>
</comment>
<feature type="signal peptide" evidence="1">
    <location>
        <begin position="1"/>
        <end position="21"/>
    </location>
</feature>
<gene>
    <name evidence="2" type="ORF">OCU04_002340</name>
</gene>
<keyword evidence="3" id="KW-1185">Reference proteome</keyword>
<accession>A0A9X0AWV0</accession>
<evidence type="ECO:0000256" key="1">
    <source>
        <dbReference type="SAM" id="SignalP"/>
    </source>
</evidence>
<keyword evidence="1" id="KW-0732">Signal</keyword>
<dbReference type="Proteomes" id="UP001152300">
    <property type="component" value="Unassembled WGS sequence"/>
</dbReference>
<dbReference type="AlphaFoldDB" id="A0A9X0AWV0"/>
<protein>
    <submittedName>
        <fullName evidence="2">Uncharacterized protein</fullName>
    </submittedName>
</protein>
<proteinExistence type="predicted"/>